<evidence type="ECO:0000256" key="2">
    <source>
        <dbReference type="ARBA" id="ARBA00023012"/>
    </source>
</evidence>
<feature type="domain" description="Response regulatory" evidence="8">
    <location>
        <begin position="13"/>
        <end position="127"/>
    </location>
</feature>
<dbReference type="InterPro" id="IPR039420">
    <property type="entry name" value="WalR-like"/>
</dbReference>
<dbReference type="GO" id="GO:0000976">
    <property type="term" value="F:transcription cis-regulatory region binding"/>
    <property type="evidence" value="ECO:0007669"/>
    <property type="project" value="TreeGrafter"/>
</dbReference>
<sequence length="229" mass="26976">MNYNLKNILKNLKVVMISKENNISKKELDILELFFKDITIINSAERALKRFVSLRADVIICDIDLPQMSGIEFCKIIRKINSQIPIIILSKKTNKKYLYEMIRLQLIDFVIRPIKTEEFIFALNQTAKYILNNGELSVQLNNGYSYNYKNKTINNENNEEIKLTKNEYRLLEFLILNKEKTLTQEEIEKYLWAEEIITKSAFKSLFSRLRTKIGKDSIKNIFGIGYQLN</sequence>
<dbReference type="Pfam" id="PF00486">
    <property type="entry name" value="Trans_reg_C"/>
    <property type="match status" value="1"/>
</dbReference>
<protein>
    <submittedName>
        <fullName evidence="10">Signal transduction response regulator</fullName>
    </submittedName>
    <submittedName>
        <fullName evidence="11">Transcriptional regulator</fullName>
    </submittedName>
</protein>
<dbReference type="GO" id="GO:0000156">
    <property type="term" value="F:phosphorelay response regulator activity"/>
    <property type="evidence" value="ECO:0007669"/>
    <property type="project" value="TreeGrafter"/>
</dbReference>
<dbReference type="PANTHER" id="PTHR48111:SF1">
    <property type="entry name" value="TWO-COMPONENT RESPONSE REGULATOR ORR33"/>
    <property type="match status" value="1"/>
</dbReference>
<dbReference type="SMART" id="SM00862">
    <property type="entry name" value="Trans_reg_C"/>
    <property type="match status" value="1"/>
</dbReference>
<reference evidence="10 12" key="2">
    <citation type="submission" date="2018-07" db="EMBL/GenBank/DDBJ databases">
        <title>Complete genome of the Arcobacter bivalviorum type strain LMG 26154.</title>
        <authorList>
            <person name="Miller W.G."/>
            <person name="Yee E."/>
            <person name="Bono J.L."/>
        </authorList>
    </citation>
    <scope>NUCLEOTIDE SEQUENCE [LARGE SCALE GENOMIC DNA]</scope>
    <source>
        <strain evidence="10 12">LMG 26154</strain>
    </source>
</reference>
<keyword evidence="5" id="KW-0804">Transcription</keyword>
<gene>
    <name evidence="10" type="ORF">ABIV_1942</name>
    <name evidence="11" type="ORF">CRV05_13160</name>
</gene>
<dbReference type="KEGG" id="hbv:ABIV_1942"/>
<evidence type="ECO:0000256" key="1">
    <source>
        <dbReference type="ARBA" id="ARBA00022553"/>
    </source>
</evidence>
<dbReference type="PANTHER" id="PTHR48111">
    <property type="entry name" value="REGULATOR OF RPOS"/>
    <property type="match status" value="1"/>
</dbReference>
<dbReference type="Proteomes" id="UP000289193">
    <property type="component" value="Unassembled WGS sequence"/>
</dbReference>
<dbReference type="GO" id="GO:0006355">
    <property type="term" value="P:regulation of DNA-templated transcription"/>
    <property type="evidence" value="ECO:0007669"/>
    <property type="project" value="InterPro"/>
</dbReference>
<dbReference type="InterPro" id="IPR001867">
    <property type="entry name" value="OmpR/PhoB-type_DNA-bd"/>
</dbReference>
<keyword evidence="4 7" id="KW-0238">DNA-binding</keyword>
<dbReference type="AlphaFoldDB" id="A0AAX2A3W5"/>
<dbReference type="InterPro" id="IPR011006">
    <property type="entry name" value="CheY-like_superfamily"/>
</dbReference>
<evidence type="ECO:0000256" key="4">
    <source>
        <dbReference type="ARBA" id="ARBA00023125"/>
    </source>
</evidence>
<evidence type="ECO:0000259" key="8">
    <source>
        <dbReference type="PROSITE" id="PS50110"/>
    </source>
</evidence>
<feature type="modified residue" description="4-aspartylphosphate" evidence="6">
    <location>
        <position position="62"/>
    </location>
</feature>
<reference evidence="11 13" key="1">
    <citation type="submission" date="2017-10" db="EMBL/GenBank/DDBJ databases">
        <title>Genomics of the genus Arcobacter.</title>
        <authorList>
            <person name="Perez-Cataluna A."/>
            <person name="Figueras M.J."/>
        </authorList>
    </citation>
    <scope>NUCLEOTIDE SEQUENCE [LARGE SCALE GENOMIC DNA]</scope>
    <source>
        <strain evidence="11 13">CECT 7835</strain>
    </source>
</reference>
<name>A0AAX2A3W5_9BACT</name>
<dbReference type="Proteomes" id="UP000253850">
    <property type="component" value="Chromosome"/>
</dbReference>
<evidence type="ECO:0000256" key="3">
    <source>
        <dbReference type="ARBA" id="ARBA00023015"/>
    </source>
</evidence>
<feature type="DNA-binding region" description="OmpR/PhoB-type" evidence="7">
    <location>
        <begin position="135"/>
        <end position="229"/>
    </location>
</feature>
<dbReference type="Gene3D" id="3.40.50.2300">
    <property type="match status" value="1"/>
</dbReference>
<feature type="domain" description="OmpR/PhoB-type" evidence="9">
    <location>
        <begin position="135"/>
        <end position="229"/>
    </location>
</feature>
<evidence type="ECO:0000256" key="5">
    <source>
        <dbReference type="ARBA" id="ARBA00023163"/>
    </source>
</evidence>
<dbReference type="GO" id="GO:0005829">
    <property type="term" value="C:cytosol"/>
    <property type="evidence" value="ECO:0007669"/>
    <property type="project" value="TreeGrafter"/>
</dbReference>
<accession>A0AAX2A3W5</accession>
<dbReference type="RefSeq" id="WP_114839734.1">
    <property type="nucleotide sequence ID" value="NZ_CP031217.1"/>
</dbReference>
<proteinExistence type="predicted"/>
<evidence type="ECO:0000259" key="9">
    <source>
        <dbReference type="PROSITE" id="PS51755"/>
    </source>
</evidence>
<dbReference type="GO" id="GO:0032993">
    <property type="term" value="C:protein-DNA complex"/>
    <property type="evidence" value="ECO:0007669"/>
    <property type="project" value="TreeGrafter"/>
</dbReference>
<dbReference type="InterPro" id="IPR001789">
    <property type="entry name" value="Sig_transdc_resp-reg_receiver"/>
</dbReference>
<dbReference type="EMBL" id="PDKM01000011">
    <property type="protein sequence ID" value="RXK08847.1"/>
    <property type="molecule type" value="Genomic_DNA"/>
</dbReference>
<keyword evidence="13" id="KW-1185">Reference proteome</keyword>
<evidence type="ECO:0000313" key="12">
    <source>
        <dbReference type="Proteomes" id="UP000253850"/>
    </source>
</evidence>
<dbReference type="SUPFAM" id="SSF52172">
    <property type="entry name" value="CheY-like"/>
    <property type="match status" value="1"/>
</dbReference>
<evidence type="ECO:0000313" key="10">
    <source>
        <dbReference type="EMBL" id="AXH12924.1"/>
    </source>
</evidence>
<dbReference type="PROSITE" id="PS50110">
    <property type="entry name" value="RESPONSE_REGULATORY"/>
    <property type="match status" value="1"/>
</dbReference>
<dbReference type="Gene3D" id="1.10.10.10">
    <property type="entry name" value="Winged helix-like DNA-binding domain superfamily/Winged helix DNA-binding domain"/>
    <property type="match status" value="1"/>
</dbReference>
<organism evidence="11 13">
    <name type="scientific">Halarcobacter bivalviorum</name>
    <dbReference type="NCBI Taxonomy" id="663364"/>
    <lineage>
        <taxon>Bacteria</taxon>
        <taxon>Pseudomonadati</taxon>
        <taxon>Campylobacterota</taxon>
        <taxon>Epsilonproteobacteria</taxon>
        <taxon>Campylobacterales</taxon>
        <taxon>Arcobacteraceae</taxon>
        <taxon>Halarcobacter</taxon>
    </lineage>
</organism>
<keyword evidence="2" id="KW-0902">Two-component regulatory system</keyword>
<dbReference type="EMBL" id="CP031217">
    <property type="protein sequence ID" value="AXH12924.1"/>
    <property type="molecule type" value="Genomic_DNA"/>
</dbReference>
<evidence type="ECO:0000256" key="6">
    <source>
        <dbReference type="PROSITE-ProRule" id="PRU00169"/>
    </source>
</evidence>
<dbReference type="Pfam" id="PF00072">
    <property type="entry name" value="Response_reg"/>
    <property type="match status" value="1"/>
</dbReference>
<keyword evidence="3" id="KW-0805">Transcription regulation</keyword>
<evidence type="ECO:0000256" key="7">
    <source>
        <dbReference type="PROSITE-ProRule" id="PRU01091"/>
    </source>
</evidence>
<evidence type="ECO:0000313" key="11">
    <source>
        <dbReference type="EMBL" id="RXK08847.1"/>
    </source>
</evidence>
<dbReference type="InterPro" id="IPR036388">
    <property type="entry name" value="WH-like_DNA-bd_sf"/>
</dbReference>
<dbReference type="SMART" id="SM00448">
    <property type="entry name" value="REC"/>
    <property type="match status" value="1"/>
</dbReference>
<dbReference type="PROSITE" id="PS51755">
    <property type="entry name" value="OMPR_PHOB"/>
    <property type="match status" value="1"/>
</dbReference>
<dbReference type="CDD" id="cd00383">
    <property type="entry name" value="trans_reg_C"/>
    <property type="match status" value="1"/>
</dbReference>
<keyword evidence="1 6" id="KW-0597">Phosphoprotein</keyword>
<dbReference type="CDD" id="cd00156">
    <property type="entry name" value="REC"/>
    <property type="match status" value="1"/>
</dbReference>
<evidence type="ECO:0000313" key="13">
    <source>
        <dbReference type="Proteomes" id="UP000289193"/>
    </source>
</evidence>